<dbReference type="EMBL" id="MTSL01000014">
    <property type="protein sequence ID" value="PJF20010.1"/>
    <property type="molecule type" value="Genomic_DNA"/>
</dbReference>
<proteinExistence type="predicted"/>
<dbReference type="PROSITE" id="PS50904">
    <property type="entry name" value="PRELI_MSF1"/>
    <property type="match status" value="1"/>
</dbReference>
<dbReference type="OrthoDB" id="407630at2759"/>
<dbReference type="InterPro" id="IPR006797">
    <property type="entry name" value="PRELI/MSF1_dom"/>
</dbReference>
<sequence>MKIFSTEHTFKHPWDRVSIANWMKYPNGHAPHVVHVDYLSRHVSPTGVLHTERLLTCRQNVPAFLSRLFGGEDSSLFYERSEVDPSGRTLTLRSRNLTFCNLIVVEETCVYGAEGEGTVMRQEARIKSVTGWTHLRNAMEEFCVSRFCANAQKGRVALEHAIEKIYEGTKEQVLEKLARFDKDTTDLDSLAATVAETS</sequence>
<protein>
    <recommendedName>
        <fullName evidence="1">PRELI/MSF1 domain-containing protein</fullName>
    </recommendedName>
</protein>
<name>A0A2H9TQR5_9FUNG</name>
<comment type="caution">
    <text evidence="2">The sequence shown here is derived from an EMBL/GenBank/DDBJ whole genome shotgun (WGS) entry which is preliminary data.</text>
</comment>
<evidence type="ECO:0000259" key="1">
    <source>
        <dbReference type="PROSITE" id="PS50904"/>
    </source>
</evidence>
<feature type="domain" description="PRELI/MSF1" evidence="1">
    <location>
        <begin position="1"/>
        <end position="170"/>
    </location>
</feature>
<accession>A0A2H9TQR5</accession>
<reference evidence="2 3" key="1">
    <citation type="submission" date="2016-10" db="EMBL/GenBank/DDBJ databases">
        <title>The genome of Paramicrosporidium saccamoebae is the missing link in understanding Cryptomycota and Microsporidia evolution.</title>
        <authorList>
            <person name="Quandt C.A."/>
            <person name="Beaudet D."/>
            <person name="Corsaro D."/>
            <person name="Michel R."/>
            <person name="Corradi N."/>
            <person name="James T."/>
        </authorList>
    </citation>
    <scope>NUCLEOTIDE SEQUENCE [LARGE SCALE GENOMIC DNA]</scope>
    <source>
        <strain evidence="2 3">KSL3</strain>
    </source>
</reference>
<dbReference type="InterPro" id="IPR037365">
    <property type="entry name" value="Slowmo/Ups"/>
</dbReference>
<gene>
    <name evidence="2" type="ORF">PSACC_00183</name>
</gene>
<evidence type="ECO:0000313" key="2">
    <source>
        <dbReference type="EMBL" id="PJF20010.1"/>
    </source>
</evidence>
<dbReference type="STRING" id="1246581.A0A2H9TQR5"/>
<dbReference type="Proteomes" id="UP000240830">
    <property type="component" value="Unassembled WGS sequence"/>
</dbReference>
<dbReference type="PANTHER" id="PTHR11158">
    <property type="entry name" value="MSF1/PX19 RELATED"/>
    <property type="match status" value="1"/>
</dbReference>
<organism evidence="2 3">
    <name type="scientific">Paramicrosporidium saccamoebae</name>
    <dbReference type="NCBI Taxonomy" id="1246581"/>
    <lineage>
        <taxon>Eukaryota</taxon>
        <taxon>Fungi</taxon>
        <taxon>Fungi incertae sedis</taxon>
        <taxon>Cryptomycota</taxon>
        <taxon>Cryptomycota incertae sedis</taxon>
        <taxon>Paramicrosporidium</taxon>
    </lineage>
</organism>
<keyword evidence="3" id="KW-1185">Reference proteome</keyword>
<dbReference type="GO" id="GO:0005758">
    <property type="term" value="C:mitochondrial intermembrane space"/>
    <property type="evidence" value="ECO:0007669"/>
    <property type="project" value="InterPro"/>
</dbReference>
<dbReference type="AlphaFoldDB" id="A0A2H9TQR5"/>
<evidence type="ECO:0000313" key="3">
    <source>
        <dbReference type="Proteomes" id="UP000240830"/>
    </source>
</evidence>
<dbReference type="Pfam" id="PF04707">
    <property type="entry name" value="PRELI"/>
    <property type="match status" value="1"/>
</dbReference>